<dbReference type="Gene3D" id="1.25.40.10">
    <property type="entry name" value="Tetratricopeptide repeat domain"/>
    <property type="match status" value="3"/>
</dbReference>
<keyword evidence="6" id="KW-1185">Reference proteome</keyword>
<name>A0A3L6QEV2_PANMI</name>
<evidence type="ECO:0000256" key="2">
    <source>
        <dbReference type="ARBA" id="ARBA00022946"/>
    </source>
</evidence>
<proteinExistence type="predicted"/>
<dbReference type="STRING" id="4540.A0A3L6QEV2"/>
<dbReference type="InterPro" id="IPR052308">
    <property type="entry name" value="PPR_domain-containing"/>
</dbReference>
<dbReference type="PANTHER" id="PTHR47937:SF5">
    <property type="entry name" value="PENTATRICOPEPTIDE REPEAT-CONTAINING PROTEIN"/>
    <property type="match status" value="1"/>
</dbReference>
<dbReference type="Pfam" id="PF13812">
    <property type="entry name" value="PPR_3"/>
    <property type="match status" value="1"/>
</dbReference>
<organism evidence="5 6">
    <name type="scientific">Panicum miliaceum</name>
    <name type="common">Proso millet</name>
    <name type="synonym">Broomcorn millet</name>
    <dbReference type="NCBI Taxonomy" id="4540"/>
    <lineage>
        <taxon>Eukaryota</taxon>
        <taxon>Viridiplantae</taxon>
        <taxon>Streptophyta</taxon>
        <taxon>Embryophyta</taxon>
        <taxon>Tracheophyta</taxon>
        <taxon>Spermatophyta</taxon>
        <taxon>Magnoliopsida</taxon>
        <taxon>Liliopsida</taxon>
        <taxon>Poales</taxon>
        <taxon>Poaceae</taxon>
        <taxon>PACMAD clade</taxon>
        <taxon>Panicoideae</taxon>
        <taxon>Panicodae</taxon>
        <taxon>Paniceae</taxon>
        <taxon>Panicinae</taxon>
        <taxon>Panicum</taxon>
        <taxon>Panicum sect. Panicum</taxon>
    </lineage>
</organism>
<dbReference type="AlphaFoldDB" id="A0A3L6QEV2"/>
<feature type="repeat" description="PPR" evidence="3">
    <location>
        <begin position="286"/>
        <end position="320"/>
    </location>
</feature>
<comment type="caution">
    <text evidence="5">The sequence shown here is derived from an EMBL/GenBank/DDBJ whole genome shotgun (WGS) entry which is preliminary data.</text>
</comment>
<dbReference type="OrthoDB" id="185373at2759"/>
<evidence type="ECO:0000256" key="1">
    <source>
        <dbReference type="ARBA" id="ARBA00022737"/>
    </source>
</evidence>
<dbReference type="Pfam" id="PF13041">
    <property type="entry name" value="PPR_2"/>
    <property type="match status" value="1"/>
</dbReference>
<keyword evidence="1" id="KW-0677">Repeat</keyword>
<dbReference type="Proteomes" id="UP000275267">
    <property type="component" value="Unassembled WGS sequence"/>
</dbReference>
<dbReference type="PANTHER" id="PTHR47937">
    <property type="entry name" value="PLASTID TRANSCRIPTIONALLY ACTIVE CHROMOSOME 2-LIKE PROTEIN"/>
    <property type="match status" value="1"/>
</dbReference>
<dbReference type="PROSITE" id="PS51375">
    <property type="entry name" value="PPR"/>
    <property type="match status" value="4"/>
</dbReference>
<evidence type="ECO:0000256" key="3">
    <source>
        <dbReference type="PROSITE-ProRule" id="PRU00708"/>
    </source>
</evidence>
<dbReference type="EMBL" id="PQIB02000012">
    <property type="protein sequence ID" value="RLM78252.1"/>
    <property type="molecule type" value="Genomic_DNA"/>
</dbReference>
<feature type="coiled-coil region" evidence="4">
    <location>
        <begin position="519"/>
        <end position="570"/>
    </location>
</feature>
<reference evidence="6" key="1">
    <citation type="journal article" date="2019" name="Nat. Commun.">
        <title>The genome of broomcorn millet.</title>
        <authorList>
            <person name="Zou C."/>
            <person name="Miki D."/>
            <person name="Li D."/>
            <person name="Tang Q."/>
            <person name="Xiao L."/>
            <person name="Rajput S."/>
            <person name="Deng P."/>
            <person name="Jia W."/>
            <person name="Huang R."/>
            <person name="Zhang M."/>
            <person name="Sun Y."/>
            <person name="Hu J."/>
            <person name="Fu X."/>
            <person name="Schnable P.S."/>
            <person name="Li F."/>
            <person name="Zhang H."/>
            <person name="Feng B."/>
            <person name="Zhu X."/>
            <person name="Liu R."/>
            <person name="Schnable J.C."/>
            <person name="Zhu J.-K."/>
            <person name="Zhang H."/>
        </authorList>
    </citation>
    <scope>NUCLEOTIDE SEQUENCE [LARGE SCALE GENOMIC DNA]</scope>
</reference>
<keyword evidence="4" id="KW-0175">Coiled coil</keyword>
<gene>
    <name evidence="5" type="ORF">C2845_PM12G23450</name>
</gene>
<sequence>MSLSKLLSARRLVPALFPLAHADAASAAAARRERRQDTFVATPPVPAPSPKAVRLAEPLPTLAPSRLALHNRILALLSGPQADLPEAALLTRHALHSNCRPSSFTCAAVLAALLRARRLDDFFALHRFALQAAVPPTAATHVLYLSALAARRLPDDALHHLRLLARPGSPVPPSPTAYRVVVECLVADHGRLADAVLLKDEMLDSGVVGPDPKVYSLLMAGFVGAGDGAKAVELYQELTDKVGGKPVLDGIVYGSLMKAYFLMGMEEKAMECYKEVLGLESEVRFGAESYNEVVDALGQHGMLEDALNLFDRMLGEHDPPLRIAVDLRSFRVMVDAYCAAGRFEDAIAVFRRMGEWKLEPDVASYNNLIRHLGLNQLISEAEMLYNEMCECGVGMNEETHVLLMESCFSVDRIDDGISYFDKMDGLELKPDAIAYHRLVGDLVGFRMLDKAQEYFDQMKGKGVSPSISSYETLLKAYVAAGQLDAAAKVAKAILLDEKVVFSDEMRELLEGALRGDGREDDITKLYDDVEREKAEAEARAAEEKARAEALAKEERERRRAEAAAKDEAAAKASAAAIEAILAHKRKMENGVSPAPDANTLDGGFLNLGVVSRSIEQCRVQLLIAEEGAGGRERGADVPPAPGTGRQACGPEEFVRPGSISPAPPRWLAAASIPPGHPTRLIMQ</sequence>
<feature type="repeat" description="PPR" evidence="3">
    <location>
        <begin position="431"/>
        <end position="465"/>
    </location>
</feature>
<dbReference type="Pfam" id="PF01535">
    <property type="entry name" value="PPR"/>
    <property type="match status" value="3"/>
</dbReference>
<dbReference type="InterPro" id="IPR011990">
    <property type="entry name" value="TPR-like_helical_dom_sf"/>
</dbReference>
<evidence type="ECO:0000313" key="6">
    <source>
        <dbReference type="Proteomes" id="UP000275267"/>
    </source>
</evidence>
<dbReference type="InterPro" id="IPR002885">
    <property type="entry name" value="PPR_rpt"/>
</dbReference>
<keyword evidence="2" id="KW-0809">Transit peptide</keyword>
<dbReference type="SUPFAM" id="SSF48452">
    <property type="entry name" value="TPR-like"/>
    <property type="match status" value="1"/>
</dbReference>
<accession>A0A3L6QEV2</accession>
<evidence type="ECO:0000313" key="5">
    <source>
        <dbReference type="EMBL" id="RLM78252.1"/>
    </source>
</evidence>
<evidence type="ECO:0000256" key="4">
    <source>
        <dbReference type="SAM" id="Coils"/>
    </source>
</evidence>
<feature type="repeat" description="PPR" evidence="3">
    <location>
        <begin position="326"/>
        <end position="360"/>
    </location>
</feature>
<dbReference type="NCBIfam" id="TIGR00756">
    <property type="entry name" value="PPR"/>
    <property type="match status" value="3"/>
</dbReference>
<feature type="repeat" description="PPR" evidence="3">
    <location>
        <begin position="361"/>
        <end position="395"/>
    </location>
</feature>
<protein>
    <submittedName>
        <fullName evidence="5">Pentatricopeptide repeat-containing protein</fullName>
    </submittedName>
</protein>